<dbReference type="InterPro" id="IPR032675">
    <property type="entry name" value="LRR_dom_sf"/>
</dbReference>
<name>A0AAD8L681_TARER</name>
<evidence type="ECO:0000256" key="9">
    <source>
        <dbReference type="ARBA" id="ARBA00023136"/>
    </source>
</evidence>
<protein>
    <recommendedName>
        <fullName evidence="12">Leucine-rich repeat-containing N-terminal plant-type domain-containing protein</fullName>
    </recommendedName>
</protein>
<dbReference type="Pfam" id="PF13855">
    <property type="entry name" value="LRR_8"/>
    <property type="match status" value="1"/>
</dbReference>
<dbReference type="SMART" id="SM00369">
    <property type="entry name" value="LRR_TYP"/>
    <property type="match status" value="7"/>
</dbReference>
<keyword evidence="10" id="KW-0325">Glycoprotein</keyword>
<evidence type="ECO:0000256" key="11">
    <source>
        <dbReference type="SAM" id="Phobius"/>
    </source>
</evidence>
<evidence type="ECO:0000256" key="2">
    <source>
        <dbReference type="ARBA" id="ARBA00009592"/>
    </source>
</evidence>
<evidence type="ECO:0000256" key="1">
    <source>
        <dbReference type="ARBA" id="ARBA00004251"/>
    </source>
</evidence>
<gene>
    <name evidence="13" type="ORF">QVD17_01014</name>
</gene>
<keyword evidence="14" id="KW-1185">Reference proteome</keyword>
<keyword evidence="7" id="KW-0677">Repeat</keyword>
<dbReference type="Proteomes" id="UP001229421">
    <property type="component" value="Unassembled WGS sequence"/>
</dbReference>
<dbReference type="InterPro" id="IPR013210">
    <property type="entry name" value="LRR_N_plant-typ"/>
</dbReference>
<dbReference type="Pfam" id="PF00560">
    <property type="entry name" value="LRR_1"/>
    <property type="match status" value="9"/>
</dbReference>
<evidence type="ECO:0000256" key="10">
    <source>
        <dbReference type="ARBA" id="ARBA00023180"/>
    </source>
</evidence>
<keyword evidence="4" id="KW-0433">Leucine-rich repeat</keyword>
<dbReference type="InterPro" id="IPR046956">
    <property type="entry name" value="RLP23-like"/>
</dbReference>
<organism evidence="13 14">
    <name type="scientific">Tagetes erecta</name>
    <name type="common">African marigold</name>
    <dbReference type="NCBI Taxonomy" id="13708"/>
    <lineage>
        <taxon>Eukaryota</taxon>
        <taxon>Viridiplantae</taxon>
        <taxon>Streptophyta</taxon>
        <taxon>Embryophyta</taxon>
        <taxon>Tracheophyta</taxon>
        <taxon>Spermatophyta</taxon>
        <taxon>Magnoliopsida</taxon>
        <taxon>eudicotyledons</taxon>
        <taxon>Gunneridae</taxon>
        <taxon>Pentapetalae</taxon>
        <taxon>asterids</taxon>
        <taxon>campanulids</taxon>
        <taxon>Asterales</taxon>
        <taxon>Asteraceae</taxon>
        <taxon>Asteroideae</taxon>
        <taxon>Heliantheae alliance</taxon>
        <taxon>Tageteae</taxon>
        <taxon>Tagetes</taxon>
    </lineage>
</organism>
<evidence type="ECO:0000259" key="12">
    <source>
        <dbReference type="Pfam" id="PF08263"/>
    </source>
</evidence>
<dbReference type="GO" id="GO:0005886">
    <property type="term" value="C:plasma membrane"/>
    <property type="evidence" value="ECO:0007669"/>
    <property type="project" value="UniProtKB-SubCell"/>
</dbReference>
<evidence type="ECO:0000313" key="14">
    <source>
        <dbReference type="Proteomes" id="UP001229421"/>
    </source>
</evidence>
<sequence>MTNHNQICHNIFRNLVSSLVLVLVSFTTTTAISWYKDMPIFFDQNPVYNKCIDEERHALLHFKSYIHHDPYGLLSTWILEEEKNATNYCCSWSGVTCYDQTGHITSINLHGYLEGEISSSLLNLSYLNQLDLSYNSFTGTIPMFIGCMTQLLYLDLSNNYFTGSIPMFIGSNKLAYLYLDTNDFTGSISSELGNLTNLEALSLESLSGCTIETLDWLSRMSQLDNLFMSGISLGKADNWVNVISSLQKLSTLFLNRCNLSEVMHPYSYPSSHSSSSSIVTLSLVENNLSSSIYHWLFVITGNNLVELDLSGNKLDGIPKYFRNLCNLTTFDFVDNSIDVKFPDFLNNLSGCTSVALQELNAESSQLTGLLSDHIQKFSSLQYLYLSNNKLNGIGEKVWQLPELQTLDISSNSLKGIISEYIGTTQIMIVDLSNNPLEGVSLEAHMSNLSSIEYIDLSSCKQGPHFPKWIQRLKFLTSIDISNNGILDTIPEEFWNMWPSQLRYLNLSSNKISGTITDLLSNFSPNSPIIDLSANNLSGPIMNVPSSLATLDLSRNNFSGEISFLCQVDGSFSFLDLSHNLFTGQIPDCLWHFKKLKVLSLGYNNLSGRLPASIEYLISLEVLYLYNNNFSEEFPSSLKKCSKLTFLDLGANKFSGYMPVWIGEKLPELYALNLASNNFFGTIPSQLCQLVHLQILDLSVNNLYGSIPSCLNNLTSMAKNGFPVDQIVHHLNYNISHQSEYVDHAMIQWQGSEREFRDNVKEVPPVIGGIEDDGEDINGFQIWFYIGGATGFSIGFWMTCIALLVNNHGRNAFYHLIDILENWVYVKIFCFMNMLQVANSQGHCPMIYKRFPLCGQPTSAPTPPASSIPSFYQQSQLQSNTSLASQPPSVTASTTGALALVPQQPAKEKFETKSTVWSDTLNRGLVNLNISGSKTNPLSDIGIDFEAINRKEKRMEKPSKTPVTSNVAMGKAMGSGSGIGRAGAGVLRPAPNPMAVSGMGMGALGAGPGFGGGYGGVMQPMGMNNMPQNMGMGMNNMPQNMGMRMNNMPQNMGMGMNNGQGYQMQPSPATGYMPPGNYHPMMGGGGGYGQQPYGGYR</sequence>
<accession>A0AAD8L681</accession>
<dbReference type="Gene3D" id="3.80.10.10">
    <property type="entry name" value="Ribonuclease Inhibitor"/>
    <property type="match status" value="4"/>
</dbReference>
<keyword evidence="5 11" id="KW-0812">Transmembrane</keyword>
<dbReference type="InterPro" id="IPR003591">
    <property type="entry name" value="Leu-rich_rpt_typical-subtyp"/>
</dbReference>
<dbReference type="GO" id="GO:0051707">
    <property type="term" value="P:response to other organism"/>
    <property type="evidence" value="ECO:0007669"/>
    <property type="project" value="UniProtKB-ARBA"/>
</dbReference>
<evidence type="ECO:0000256" key="6">
    <source>
        <dbReference type="ARBA" id="ARBA00022729"/>
    </source>
</evidence>
<evidence type="ECO:0000256" key="7">
    <source>
        <dbReference type="ARBA" id="ARBA00022737"/>
    </source>
</evidence>
<comment type="caution">
    <text evidence="13">The sequence shown here is derived from an EMBL/GenBank/DDBJ whole genome shotgun (WGS) entry which is preliminary data.</text>
</comment>
<evidence type="ECO:0000256" key="4">
    <source>
        <dbReference type="ARBA" id="ARBA00022614"/>
    </source>
</evidence>
<dbReference type="FunFam" id="3.80.10.10:FF:000095">
    <property type="entry name" value="LRR receptor-like serine/threonine-protein kinase GSO1"/>
    <property type="match status" value="1"/>
</dbReference>
<proteinExistence type="inferred from homology"/>
<dbReference type="PANTHER" id="PTHR48063:SF103">
    <property type="entry name" value="LEUCINE-RICH RECEPTOR-LIKE KINASE FAMILY PROTEIN"/>
    <property type="match status" value="1"/>
</dbReference>
<reference evidence="13" key="1">
    <citation type="journal article" date="2023" name="bioRxiv">
        <title>Improved chromosome-level genome assembly for marigold (Tagetes erecta).</title>
        <authorList>
            <person name="Jiang F."/>
            <person name="Yuan L."/>
            <person name="Wang S."/>
            <person name="Wang H."/>
            <person name="Xu D."/>
            <person name="Wang A."/>
            <person name="Fan W."/>
        </authorList>
    </citation>
    <scope>NUCLEOTIDE SEQUENCE</scope>
    <source>
        <strain evidence="13">WSJ</strain>
        <tissue evidence="13">Leaf</tissue>
    </source>
</reference>
<dbReference type="FunFam" id="3.80.10.10:FF:000400">
    <property type="entry name" value="Nuclear pore complex protein NUP107"/>
    <property type="match status" value="1"/>
</dbReference>
<dbReference type="SUPFAM" id="SSF52058">
    <property type="entry name" value="L domain-like"/>
    <property type="match status" value="2"/>
</dbReference>
<dbReference type="InterPro" id="IPR001611">
    <property type="entry name" value="Leu-rich_rpt"/>
</dbReference>
<evidence type="ECO:0000313" key="13">
    <source>
        <dbReference type="EMBL" id="KAK1435253.1"/>
    </source>
</evidence>
<evidence type="ECO:0000256" key="3">
    <source>
        <dbReference type="ARBA" id="ARBA00022475"/>
    </source>
</evidence>
<dbReference type="PANTHER" id="PTHR48063">
    <property type="entry name" value="LRR RECEPTOR-LIKE KINASE"/>
    <property type="match status" value="1"/>
</dbReference>
<dbReference type="PRINTS" id="PR00019">
    <property type="entry name" value="LEURICHRPT"/>
</dbReference>
<keyword evidence="3" id="KW-1003">Cell membrane</keyword>
<dbReference type="GO" id="GO:0009653">
    <property type="term" value="P:anatomical structure morphogenesis"/>
    <property type="evidence" value="ECO:0007669"/>
    <property type="project" value="UniProtKB-ARBA"/>
</dbReference>
<dbReference type="PROSITE" id="PS51450">
    <property type="entry name" value="LRR"/>
    <property type="match status" value="3"/>
</dbReference>
<dbReference type="Pfam" id="PF08263">
    <property type="entry name" value="LRRNT_2"/>
    <property type="match status" value="1"/>
</dbReference>
<comment type="subcellular location">
    <subcellularLocation>
        <location evidence="1">Cell membrane</location>
        <topology evidence="1">Single-pass type I membrane protein</topology>
    </subcellularLocation>
</comment>
<keyword evidence="8 11" id="KW-1133">Transmembrane helix</keyword>
<dbReference type="SMART" id="SM00365">
    <property type="entry name" value="LRR_SD22"/>
    <property type="match status" value="6"/>
</dbReference>
<dbReference type="EMBL" id="JAUHHV010000001">
    <property type="protein sequence ID" value="KAK1435253.1"/>
    <property type="molecule type" value="Genomic_DNA"/>
</dbReference>
<dbReference type="GO" id="GO:0099402">
    <property type="term" value="P:plant organ development"/>
    <property type="evidence" value="ECO:0007669"/>
    <property type="project" value="UniProtKB-ARBA"/>
</dbReference>
<comment type="similarity">
    <text evidence="2">Belongs to the RLP family.</text>
</comment>
<dbReference type="AlphaFoldDB" id="A0AAD8L681"/>
<evidence type="ECO:0000256" key="5">
    <source>
        <dbReference type="ARBA" id="ARBA00022692"/>
    </source>
</evidence>
<feature type="transmembrane region" description="Helical" evidence="11">
    <location>
        <begin position="781"/>
        <end position="804"/>
    </location>
</feature>
<keyword evidence="6" id="KW-0732">Signal</keyword>
<feature type="domain" description="Leucine-rich repeat-containing N-terminal plant-type" evidence="12">
    <location>
        <begin position="53"/>
        <end position="97"/>
    </location>
</feature>
<dbReference type="GO" id="GO:0006952">
    <property type="term" value="P:defense response"/>
    <property type="evidence" value="ECO:0007669"/>
    <property type="project" value="UniProtKB-ARBA"/>
</dbReference>
<keyword evidence="9 11" id="KW-0472">Membrane</keyword>
<evidence type="ECO:0000256" key="8">
    <source>
        <dbReference type="ARBA" id="ARBA00022989"/>
    </source>
</evidence>